<accession>A0A191YV14</accession>
<dbReference type="GO" id="GO:0005737">
    <property type="term" value="C:cytoplasm"/>
    <property type="evidence" value="ECO:0007669"/>
    <property type="project" value="TreeGrafter"/>
</dbReference>
<dbReference type="STRING" id="1853130.PMA3_16085"/>
<evidence type="ECO:0000256" key="6">
    <source>
        <dbReference type="ARBA" id="ARBA00022723"/>
    </source>
</evidence>
<reference evidence="17 18" key="1">
    <citation type="journal article" date="2018" name="Syst. Appl. Microbiol.">
        <title>Pseudomonas silesiensis sp. nov. strain A3T isolated from a biological pesticide sewage treatment plant and analysis of the complete genome sequence.</title>
        <authorList>
            <person name="Kaminski M.A."/>
            <person name="Furmanczyk E.M."/>
            <person name="Sobczak A."/>
            <person name="Dziembowski A."/>
            <person name="Lipinski L."/>
        </authorList>
    </citation>
    <scope>NUCLEOTIDE SEQUENCE [LARGE SCALE GENOMIC DNA]</scope>
    <source>
        <strain evidence="17 18">A3</strain>
    </source>
</reference>
<evidence type="ECO:0000256" key="10">
    <source>
        <dbReference type="ARBA" id="ARBA00030892"/>
    </source>
</evidence>
<dbReference type="NCBIfam" id="TIGR00068">
    <property type="entry name" value="glyox_I"/>
    <property type="match status" value="1"/>
</dbReference>
<dbReference type="EMBL" id="CP014870">
    <property type="protein sequence ID" value="ANJ56581.1"/>
    <property type="molecule type" value="Genomic_DNA"/>
</dbReference>
<dbReference type="GO" id="GO:0046872">
    <property type="term" value="F:metal ion binding"/>
    <property type="evidence" value="ECO:0007669"/>
    <property type="project" value="UniProtKB-KW"/>
</dbReference>
<keyword evidence="6 15" id="KW-0479">Metal-binding</keyword>
<evidence type="ECO:0000256" key="4">
    <source>
        <dbReference type="ARBA" id="ARBA00012081"/>
    </source>
</evidence>
<dbReference type="EC" id="4.4.1.5" evidence="4"/>
<dbReference type="GO" id="GO:0019243">
    <property type="term" value="P:methylglyoxal catabolic process to D-lactate via S-lactoyl-glutathione"/>
    <property type="evidence" value="ECO:0007669"/>
    <property type="project" value="TreeGrafter"/>
</dbReference>
<dbReference type="PROSITE" id="PS00934">
    <property type="entry name" value="GLYOXALASE_I_1"/>
    <property type="match status" value="1"/>
</dbReference>
<name>A0A191YV14_9PSED</name>
<evidence type="ECO:0000256" key="3">
    <source>
        <dbReference type="ARBA" id="ARBA00010363"/>
    </source>
</evidence>
<dbReference type="InterPro" id="IPR029068">
    <property type="entry name" value="Glyas_Bleomycin-R_OHBP_Dase"/>
</dbReference>
<comment type="cofactor">
    <cofactor evidence="15">
        <name>Zn(2+)</name>
        <dbReference type="ChEBI" id="CHEBI:29105"/>
    </cofactor>
    <text evidence="15">Binds 1 zinc ion per subunit. In the homodimer, two zinc ions are bound between subunits.</text>
</comment>
<gene>
    <name evidence="17" type="ORF">PMA3_16085</name>
</gene>
<organism evidence="17 18">
    <name type="scientific">Pseudomonas silesiensis</name>
    <dbReference type="NCBI Taxonomy" id="1853130"/>
    <lineage>
        <taxon>Bacteria</taxon>
        <taxon>Pseudomonadati</taxon>
        <taxon>Pseudomonadota</taxon>
        <taxon>Gammaproteobacteria</taxon>
        <taxon>Pseudomonadales</taxon>
        <taxon>Pseudomonadaceae</taxon>
        <taxon>Pseudomonas</taxon>
    </lineage>
</organism>
<dbReference type="InterPro" id="IPR004361">
    <property type="entry name" value="Glyoxalase_1"/>
</dbReference>
<evidence type="ECO:0000256" key="15">
    <source>
        <dbReference type="PIRSR" id="PIRSR604361-3"/>
    </source>
</evidence>
<dbReference type="PANTHER" id="PTHR46036:SF5">
    <property type="entry name" value="LACTOYLGLUTATHIONE LYASE"/>
    <property type="match status" value="1"/>
</dbReference>
<dbReference type="CDD" id="cd16358">
    <property type="entry name" value="GlxI_Ni"/>
    <property type="match status" value="1"/>
</dbReference>
<dbReference type="Proteomes" id="UP000078354">
    <property type="component" value="Chromosome"/>
</dbReference>
<dbReference type="PROSITE" id="PS51819">
    <property type="entry name" value="VOC"/>
    <property type="match status" value="1"/>
</dbReference>
<evidence type="ECO:0000256" key="1">
    <source>
        <dbReference type="ARBA" id="ARBA00001967"/>
    </source>
</evidence>
<evidence type="ECO:0000256" key="7">
    <source>
        <dbReference type="ARBA" id="ARBA00023239"/>
    </source>
</evidence>
<dbReference type="OrthoDB" id="9789841at2"/>
<evidence type="ECO:0000256" key="9">
    <source>
        <dbReference type="ARBA" id="ARBA00030537"/>
    </source>
</evidence>
<evidence type="ECO:0000256" key="11">
    <source>
        <dbReference type="ARBA" id="ARBA00032460"/>
    </source>
</evidence>
<keyword evidence="18" id="KW-1185">Reference proteome</keyword>
<dbReference type="PANTHER" id="PTHR46036">
    <property type="entry name" value="LACTOYLGLUTATHIONE LYASE"/>
    <property type="match status" value="1"/>
</dbReference>
<keyword evidence="15" id="KW-0862">Zinc</keyword>
<dbReference type="InterPro" id="IPR018146">
    <property type="entry name" value="Glyoxalase_1_CS"/>
</dbReference>
<evidence type="ECO:0000256" key="5">
    <source>
        <dbReference type="ARBA" id="ARBA00022596"/>
    </source>
</evidence>
<evidence type="ECO:0000256" key="8">
    <source>
        <dbReference type="ARBA" id="ARBA00030291"/>
    </source>
</evidence>
<dbReference type="Gene3D" id="3.10.180.10">
    <property type="entry name" value="2,3-Dihydroxybiphenyl 1,2-Dioxygenase, domain 1"/>
    <property type="match status" value="1"/>
</dbReference>
<keyword evidence="7 17" id="KW-0456">Lyase</keyword>
<dbReference type="InterPro" id="IPR037523">
    <property type="entry name" value="VOC_core"/>
</dbReference>
<dbReference type="UniPathway" id="UPA00619">
    <property type="reaction ID" value="UER00675"/>
</dbReference>
<sequence length="131" mass="14849">MRILHTMLRVVDLDKTIHFYTKVLGMSLLRRKDYPEGKFTLAFLGYSPETESAVLELTRNWGQDSYELGDAYGHVAIEVEDAEAVCNRAAILGYRVPRPAGVMKHGRTIIAFIEDPNGYKVELIQKGTQFD</sequence>
<evidence type="ECO:0000256" key="2">
    <source>
        <dbReference type="ARBA" id="ARBA00005008"/>
    </source>
</evidence>
<feature type="binding site" evidence="15">
    <location>
        <position position="122"/>
    </location>
    <ligand>
        <name>Zn(2+)</name>
        <dbReference type="ChEBI" id="CHEBI:29105"/>
        <note>ligand shared between dimeric partners</note>
    </ligand>
</feature>
<keyword evidence="5" id="KW-0533">Nickel</keyword>
<dbReference type="GO" id="GO:0004462">
    <property type="term" value="F:lactoylglutathione lyase activity"/>
    <property type="evidence" value="ECO:0007669"/>
    <property type="project" value="UniProtKB-EC"/>
</dbReference>
<dbReference type="Pfam" id="PF00903">
    <property type="entry name" value="Glyoxalase"/>
    <property type="match status" value="1"/>
</dbReference>
<evidence type="ECO:0000256" key="13">
    <source>
        <dbReference type="ARBA" id="ARBA00048273"/>
    </source>
</evidence>
<evidence type="ECO:0000313" key="17">
    <source>
        <dbReference type="EMBL" id="ANJ56581.1"/>
    </source>
</evidence>
<evidence type="ECO:0000256" key="14">
    <source>
        <dbReference type="PIRSR" id="PIRSR604361-1"/>
    </source>
</evidence>
<feature type="binding site" evidence="15">
    <location>
        <position position="74"/>
    </location>
    <ligand>
        <name>Zn(2+)</name>
        <dbReference type="ChEBI" id="CHEBI:29105"/>
        <note>ligand shared between dimeric partners</note>
    </ligand>
</feature>
<dbReference type="KEGG" id="psil:PMA3_16085"/>
<feature type="active site" description="Proton donor/acceptor" evidence="14">
    <location>
        <position position="122"/>
    </location>
</feature>
<comment type="catalytic activity">
    <reaction evidence="13">
        <text>(R)-S-lactoylglutathione = methylglyoxal + glutathione</text>
        <dbReference type="Rhea" id="RHEA:19069"/>
        <dbReference type="ChEBI" id="CHEBI:17158"/>
        <dbReference type="ChEBI" id="CHEBI:57474"/>
        <dbReference type="ChEBI" id="CHEBI:57925"/>
        <dbReference type="EC" id="4.4.1.5"/>
    </reaction>
</comment>
<comment type="cofactor">
    <cofactor evidence="1">
        <name>Ni(2+)</name>
        <dbReference type="ChEBI" id="CHEBI:49786"/>
    </cofactor>
</comment>
<feature type="domain" description="VOC" evidence="16">
    <location>
        <begin position="2"/>
        <end position="126"/>
    </location>
</feature>
<evidence type="ECO:0000313" key="18">
    <source>
        <dbReference type="Proteomes" id="UP000078354"/>
    </source>
</evidence>
<proteinExistence type="inferred from homology"/>
<dbReference type="AlphaFoldDB" id="A0A191YV14"/>
<protein>
    <recommendedName>
        <fullName evidence="4">lactoylglutathione lyase</fullName>
        <ecNumber evidence="4">4.4.1.5</ecNumber>
    </recommendedName>
    <alternativeName>
        <fullName evidence="10">Aldoketomutase</fullName>
    </alternativeName>
    <alternativeName>
        <fullName evidence="9">Glyoxalase I</fullName>
    </alternativeName>
    <alternativeName>
        <fullName evidence="8">Ketone-aldehyde mutase</fullName>
    </alternativeName>
    <alternativeName>
        <fullName evidence="11">Methylglyoxalase</fullName>
    </alternativeName>
    <alternativeName>
        <fullName evidence="12">S-D-lactoylglutathione methylglyoxal lyase</fullName>
    </alternativeName>
</protein>
<feature type="binding site" evidence="15">
    <location>
        <position position="56"/>
    </location>
    <ligand>
        <name>Zn(2+)</name>
        <dbReference type="ChEBI" id="CHEBI:29105"/>
        <note>ligand shared between dimeric partners</note>
    </ligand>
</feature>
<dbReference type="SUPFAM" id="SSF54593">
    <property type="entry name" value="Glyoxalase/Bleomycin resistance protein/Dihydroxybiphenyl dioxygenase"/>
    <property type="match status" value="1"/>
</dbReference>
<comment type="similarity">
    <text evidence="3">Belongs to the glyoxalase I family.</text>
</comment>
<evidence type="ECO:0000256" key="12">
    <source>
        <dbReference type="ARBA" id="ARBA00033298"/>
    </source>
</evidence>
<dbReference type="InterPro" id="IPR004360">
    <property type="entry name" value="Glyas_Fos-R_dOase_dom"/>
</dbReference>
<dbReference type="RefSeq" id="WP_064678091.1">
    <property type="nucleotide sequence ID" value="NZ_CP014870.1"/>
</dbReference>
<evidence type="ECO:0000259" key="16">
    <source>
        <dbReference type="PROSITE" id="PS51819"/>
    </source>
</evidence>
<comment type="pathway">
    <text evidence="2">Secondary metabolite metabolism; methylglyoxal degradation; (R)-lactate from methylglyoxal: step 1/2.</text>
</comment>